<evidence type="ECO:0000256" key="8">
    <source>
        <dbReference type="SAM" id="Phobius"/>
    </source>
</evidence>
<dbReference type="SUPFAM" id="SSF55874">
    <property type="entry name" value="ATPase domain of HSP90 chaperone/DNA topoisomerase II/histidine kinase"/>
    <property type="match status" value="1"/>
</dbReference>
<evidence type="ECO:0000256" key="7">
    <source>
        <dbReference type="ARBA" id="ARBA00023012"/>
    </source>
</evidence>
<proteinExistence type="predicted"/>
<dbReference type="InterPro" id="IPR050351">
    <property type="entry name" value="BphY/WalK/GraS-like"/>
</dbReference>
<evidence type="ECO:0000256" key="4">
    <source>
        <dbReference type="ARBA" id="ARBA00022741"/>
    </source>
</evidence>
<dbReference type="InterPro" id="IPR003661">
    <property type="entry name" value="HisK_dim/P_dom"/>
</dbReference>
<evidence type="ECO:0000256" key="3">
    <source>
        <dbReference type="ARBA" id="ARBA00022679"/>
    </source>
</evidence>
<keyword evidence="3" id="KW-0808">Transferase</keyword>
<dbReference type="InterPro" id="IPR036097">
    <property type="entry name" value="HisK_dim/P_sf"/>
</dbReference>
<evidence type="ECO:0000256" key="5">
    <source>
        <dbReference type="ARBA" id="ARBA00022777"/>
    </source>
</evidence>
<dbReference type="CDD" id="cd18773">
    <property type="entry name" value="PDC1_HK_sensor"/>
    <property type="match status" value="1"/>
</dbReference>
<gene>
    <name evidence="10" type="ORF">S01H1_17155</name>
</gene>
<protein>
    <recommendedName>
        <fullName evidence="2">histidine kinase</fullName>
        <ecNumber evidence="2">2.7.13.3</ecNumber>
    </recommendedName>
</protein>
<keyword evidence="6" id="KW-0067">ATP-binding</keyword>
<reference evidence="10" key="1">
    <citation type="journal article" date="2014" name="Front. Microbiol.">
        <title>High frequency of phylogenetically diverse reductive dehalogenase-homologous genes in deep subseafloor sedimentary metagenomes.</title>
        <authorList>
            <person name="Kawai M."/>
            <person name="Futagami T."/>
            <person name="Toyoda A."/>
            <person name="Takaki Y."/>
            <person name="Nishi S."/>
            <person name="Hori S."/>
            <person name="Arai W."/>
            <person name="Tsubouchi T."/>
            <person name="Morono Y."/>
            <person name="Uchiyama I."/>
            <person name="Ito T."/>
            <person name="Fujiyama A."/>
            <person name="Inagaki F."/>
            <person name="Takami H."/>
        </authorList>
    </citation>
    <scope>NUCLEOTIDE SEQUENCE</scope>
    <source>
        <strain evidence="10">Expedition CK06-06</strain>
    </source>
</reference>
<feature type="non-terminal residue" evidence="10">
    <location>
        <position position="1"/>
    </location>
</feature>
<keyword evidence="8" id="KW-1133">Transmembrane helix</keyword>
<evidence type="ECO:0000256" key="6">
    <source>
        <dbReference type="ARBA" id="ARBA00022840"/>
    </source>
</evidence>
<dbReference type="AlphaFoldDB" id="X0S2X3"/>
<name>X0S2X3_9ZZZZ</name>
<feature type="transmembrane region" description="Helical" evidence="8">
    <location>
        <begin position="162"/>
        <end position="184"/>
    </location>
</feature>
<comment type="caution">
    <text evidence="10">The sequence shown here is derived from an EMBL/GenBank/DDBJ whole genome shotgun (WGS) entry which is preliminary data.</text>
</comment>
<keyword evidence="7" id="KW-0902">Two-component regulatory system</keyword>
<evidence type="ECO:0000256" key="2">
    <source>
        <dbReference type="ARBA" id="ARBA00012438"/>
    </source>
</evidence>
<dbReference type="EMBL" id="BARS01009079">
    <property type="protein sequence ID" value="GAF69566.1"/>
    <property type="molecule type" value="Genomic_DNA"/>
</dbReference>
<dbReference type="PANTHER" id="PTHR42878">
    <property type="entry name" value="TWO-COMPONENT HISTIDINE KINASE"/>
    <property type="match status" value="1"/>
</dbReference>
<dbReference type="Gene3D" id="3.30.565.10">
    <property type="entry name" value="Histidine kinase-like ATPase, C-terminal domain"/>
    <property type="match status" value="1"/>
</dbReference>
<feature type="domain" description="Histidine kinase" evidence="9">
    <location>
        <begin position="209"/>
        <end position="352"/>
    </location>
</feature>
<keyword evidence="8" id="KW-0472">Membrane</keyword>
<organism evidence="10">
    <name type="scientific">marine sediment metagenome</name>
    <dbReference type="NCBI Taxonomy" id="412755"/>
    <lineage>
        <taxon>unclassified sequences</taxon>
        <taxon>metagenomes</taxon>
        <taxon>ecological metagenomes</taxon>
    </lineage>
</organism>
<accession>X0S2X3</accession>
<feature type="non-terminal residue" evidence="10">
    <location>
        <position position="352"/>
    </location>
</feature>
<dbReference type="GO" id="GO:0030295">
    <property type="term" value="F:protein kinase activator activity"/>
    <property type="evidence" value="ECO:0007669"/>
    <property type="project" value="TreeGrafter"/>
</dbReference>
<evidence type="ECO:0000313" key="10">
    <source>
        <dbReference type="EMBL" id="GAF69566.1"/>
    </source>
</evidence>
<dbReference type="CDD" id="cd00082">
    <property type="entry name" value="HisKA"/>
    <property type="match status" value="1"/>
</dbReference>
<keyword evidence="5" id="KW-0418">Kinase</keyword>
<dbReference type="SMART" id="SM00388">
    <property type="entry name" value="HisKA"/>
    <property type="match status" value="1"/>
</dbReference>
<dbReference type="PANTHER" id="PTHR42878:SF7">
    <property type="entry name" value="SENSOR HISTIDINE KINASE GLRK"/>
    <property type="match status" value="1"/>
</dbReference>
<dbReference type="PROSITE" id="PS50109">
    <property type="entry name" value="HIS_KIN"/>
    <property type="match status" value="1"/>
</dbReference>
<dbReference type="GO" id="GO:0000155">
    <property type="term" value="F:phosphorelay sensor kinase activity"/>
    <property type="evidence" value="ECO:0007669"/>
    <property type="project" value="InterPro"/>
</dbReference>
<evidence type="ECO:0000256" key="1">
    <source>
        <dbReference type="ARBA" id="ARBA00000085"/>
    </source>
</evidence>
<evidence type="ECO:0000259" key="9">
    <source>
        <dbReference type="PROSITE" id="PS50109"/>
    </source>
</evidence>
<dbReference type="InterPro" id="IPR005467">
    <property type="entry name" value="His_kinase_dom"/>
</dbReference>
<dbReference type="GO" id="GO:0005524">
    <property type="term" value="F:ATP binding"/>
    <property type="evidence" value="ECO:0007669"/>
    <property type="project" value="UniProtKB-KW"/>
</dbReference>
<comment type="catalytic activity">
    <reaction evidence="1">
        <text>ATP + protein L-histidine = ADP + protein N-phospho-L-histidine.</text>
        <dbReference type="EC" id="2.7.13.3"/>
    </reaction>
</comment>
<dbReference type="GO" id="GO:0000156">
    <property type="term" value="F:phosphorelay response regulator activity"/>
    <property type="evidence" value="ECO:0007669"/>
    <property type="project" value="TreeGrafter"/>
</dbReference>
<dbReference type="Gene3D" id="1.10.287.130">
    <property type="match status" value="1"/>
</dbReference>
<dbReference type="EC" id="2.7.13.3" evidence="2"/>
<dbReference type="SUPFAM" id="SSF47384">
    <property type="entry name" value="Homodimeric domain of signal transducing histidine kinase"/>
    <property type="match status" value="1"/>
</dbReference>
<sequence>GLYYVNVLKENIVKDALLLAEEQGKQISQEIHALLAKEEDAQLQDLCNLPVFNAKLEILIKRNENIVGAAFVDPEGNVVVAHYRDSSDDIKMLQPDSSYQIDLLDTAQTRWEILINRPLDLHRITFPIRNGEVPLGHLEYGVSESSIFRRISATSQLFTTRIIMMVAILVILVGATFLFLWKMFNHHLALLKEKDQLDKMAYVGTLASGLAHEIRNPLNAMSVNLAVIEEEIEEQPSEMTRRHKGVIGSLQRQIAQLNTTLTNFLRFALPAKIQLAQISLIELLRDTLALLEPEMRRKGIRYTLQAPETCDLAADPNALRQVFMNVLLNAIQALSRGEKRIDITVDVHDRHC</sequence>
<dbReference type="InterPro" id="IPR036890">
    <property type="entry name" value="HATPase_C_sf"/>
</dbReference>
<keyword evidence="8" id="KW-0812">Transmembrane</keyword>
<dbReference type="Pfam" id="PF00512">
    <property type="entry name" value="HisKA"/>
    <property type="match status" value="1"/>
</dbReference>
<dbReference type="GO" id="GO:0007234">
    <property type="term" value="P:osmosensory signaling via phosphorelay pathway"/>
    <property type="evidence" value="ECO:0007669"/>
    <property type="project" value="TreeGrafter"/>
</dbReference>
<keyword evidence="4" id="KW-0547">Nucleotide-binding</keyword>